<reference evidence="1 2" key="1">
    <citation type="submission" date="2011-12" db="EMBL/GenBank/DDBJ databases">
        <title>The Genome Sequence of Prevotella maculosa OT 289.</title>
        <authorList>
            <consortium name="The Broad Institute Genome Sequencing Platform"/>
            <person name="Earl A."/>
            <person name="Ward D."/>
            <person name="Feldgarden M."/>
            <person name="Gevers D."/>
            <person name="Izard J."/>
            <person name="Blanton J.M."/>
            <person name="Mathney J."/>
            <person name="Tanner A.C."/>
            <person name="Dewhirst F.E."/>
            <person name="Young S.K."/>
            <person name="Zeng Q."/>
            <person name="Gargeya S."/>
            <person name="Fitzgerald M."/>
            <person name="Haas B."/>
            <person name="Abouelleil A."/>
            <person name="Alvarado L."/>
            <person name="Arachchi H.M."/>
            <person name="Berlin A."/>
            <person name="Chapman S.B."/>
            <person name="Gearin G."/>
            <person name="Goldberg J."/>
            <person name="Griggs A."/>
            <person name="Gujja S."/>
            <person name="Hansen M."/>
            <person name="Heiman D."/>
            <person name="Howarth C."/>
            <person name="Larimer J."/>
            <person name="Lui A."/>
            <person name="MacDonald P.J.P."/>
            <person name="McCowen C."/>
            <person name="Montmayeur A."/>
            <person name="Murphy C."/>
            <person name="Neiman D."/>
            <person name="Pearson M."/>
            <person name="Priest M."/>
            <person name="Roberts A."/>
            <person name="Saif S."/>
            <person name="Shea T."/>
            <person name="Sisk P."/>
            <person name="Stolte C."/>
            <person name="Sykes S."/>
            <person name="Wortman J."/>
            <person name="Nusbaum C."/>
            <person name="Birren B."/>
        </authorList>
    </citation>
    <scope>NUCLEOTIDE SEQUENCE [LARGE SCALE GENOMIC DNA]</scope>
    <source>
        <strain evidence="1 2">OT 289</strain>
    </source>
</reference>
<protein>
    <submittedName>
        <fullName evidence="1">Uncharacterized protein</fullName>
    </submittedName>
</protein>
<name>H1HJZ6_9BACT</name>
<feature type="non-terminal residue" evidence="1">
    <location>
        <position position="1"/>
    </location>
</feature>
<sequence>GTHPKRHAPRFLYYFSVYLNPIKERYFISPPNNIRLGKRMQK</sequence>
<evidence type="ECO:0000313" key="2">
    <source>
        <dbReference type="Proteomes" id="UP000003167"/>
    </source>
</evidence>
<organism evidence="1 2">
    <name type="scientific">Segatella maculosa OT 289</name>
    <dbReference type="NCBI Taxonomy" id="999422"/>
    <lineage>
        <taxon>Bacteria</taxon>
        <taxon>Pseudomonadati</taxon>
        <taxon>Bacteroidota</taxon>
        <taxon>Bacteroidia</taxon>
        <taxon>Bacteroidales</taxon>
        <taxon>Prevotellaceae</taxon>
        <taxon>Segatella</taxon>
    </lineage>
</organism>
<proteinExistence type="predicted"/>
<evidence type="ECO:0000313" key="1">
    <source>
        <dbReference type="EMBL" id="EHO72897.1"/>
    </source>
</evidence>
<comment type="caution">
    <text evidence="1">The sequence shown here is derived from an EMBL/GenBank/DDBJ whole genome shotgun (WGS) entry which is preliminary data.</text>
</comment>
<dbReference type="AlphaFoldDB" id="H1HJZ6"/>
<dbReference type="HOGENOM" id="CLU_3244066_0_0_10"/>
<dbReference type="EMBL" id="AGEK01000016">
    <property type="protein sequence ID" value="EHO72897.1"/>
    <property type="molecule type" value="Genomic_DNA"/>
</dbReference>
<gene>
    <name evidence="1" type="ORF">HMPREF9944_00490</name>
</gene>
<keyword evidence="2" id="KW-1185">Reference proteome</keyword>
<dbReference type="Proteomes" id="UP000003167">
    <property type="component" value="Unassembled WGS sequence"/>
</dbReference>
<accession>H1HJZ6</accession>